<gene>
    <name evidence="2" type="ORF">JOC31_000149</name>
</gene>
<accession>A0ABS2PIU8</accession>
<evidence type="ECO:0000313" key="2">
    <source>
        <dbReference type="EMBL" id="MBM7635358.1"/>
    </source>
</evidence>
<keyword evidence="1" id="KW-0812">Transmembrane</keyword>
<protein>
    <recommendedName>
        <fullName evidence="4">DUF2975 domain-containing protein</fullName>
    </recommendedName>
</protein>
<evidence type="ECO:0000256" key="1">
    <source>
        <dbReference type="SAM" id="Phobius"/>
    </source>
</evidence>
<reference evidence="2 3" key="1">
    <citation type="submission" date="2021-01" db="EMBL/GenBank/DDBJ databases">
        <title>Genomic Encyclopedia of Type Strains, Phase IV (KMG-IV): sequencing the most valuable type-strain genomes for metagenomic binning, comparative biology and taxonomic classification.</title>
        <authorList>
            <person name="Goeker M."/>
        </authorList>
    </citation>
    <scope>NUCLEOTIDE SEQUENCE [LARGE SCALE GENOMIC DNA]</scope>
    <source>
        <strain evidence="2 3">DSM 27513</strain>
    </source>
</reference>
<evidence type="ECO:0008006" key="4">
    <source>
        <dbReference type="Google" id="ProtNLM"/>
    </source>
</evidence>
<name>A0ABS2PIU8_9STRE</name>
<proteinExistence type="predicted"/>
<comment type="caution">
    <text evidence="2">The sequence shown here is derived from an EMBL/GenBank/DDBJ whole genome shotgun (WGS) entry which is preliminary data.</text>
</comment>
<dbReference type="RefSeq" id="WP_205016310.1">
    <property type="nucleotide sequence ID" value="NZ_JAFBEI010000002.1"/>
</dbReference>
<keyword evidence="1" id="KW-0472">Membrane</keyword>
<keyword evidence="3" id="KW-1185">Reference proteome</keyword>
<keyword evidence="1" id="KW-1133">Transmembrane helix</keyword>
<evidence type="ECO:0000313" key="3">
    <source>
        <dbReference type="Proteomes" id="UP000809081"/>
    </source>
</evidence>
<sequence length="51" mass="5786">MSYLLMGGEGIFTSDTYFFGVDQFVVGIFIWVMTLILDKAIVIAEENEFTI</sequence>
<dbReference type="EMBL" id="JAFBEI010000002">
    <property type="protein sequence ID" value="MBM7635358.1"/>
    <property type="molecule type" value="Genomic_DNA"/>
</dbReference>
<organism evidence="2 3">
    <name type="scientific">Streptococcus saliviloxodontae</name>
    <dbReference type="NCBI Taxonomy" id="1349416"/>
    <lineage>
        <taxon>Bacteria</taxon>
        <taxon>Bacillati</taxon>
        <taxon>Bacillota</taxon>
        <taxon>Bacilli</taxon>
        <taxon>Lactobacillales</taxon>
        <taxon>Streptococcaceae</taxon>
        <taxon>Streptococcus</taxon>
    </lineage>
</organism>
<dbReference type="Proteomes" id="UP000809081">
    <property type="component" value="Unassembled WGS sequence"/>
</dbReference>
<feature type="transmembrane region" description="Helical" evidence="1">
    <location>
        <begin position="16"/>
        <end position="37"/>
    </location>
</feature>